<evidence type="ECO:0000313" key="1">
    <source>
        <dbReference type="EMBL" id="SEW04335.1"/>
    </source>
</evidence>
<protein>
    <recommendedName>
        <fullName evidence="3">ThiS family protein</fullName>
    </recommendedName>
</protein>
<dbReference type="InterPro" id="IPR012675">
    <property type="entry name" value="Beta-grasp_dom_sf"/>
</dbReference>
<dbReference type="RefSeq" id="WP_089668355.1">
    <property type="nucleotide sequence ID" value="NZ_FOJA01000001.1"/>
</dbReference>
<dbReference type="Proteomes" id="UP000198518">
    <property type="component" value="Unassembled WGS sequence"/>
</dbReference>
<keyword evidence="2" id="KW-1185">Reference proteome</keyword>
<dbReference type="EMBL" id="FOJA01000001">
    <property type="protein sequence ID" value="SEW04335.1"/>
    <property type="molecule type" value="Genomic_DNA"/>
</dbReference>
<dbReference type="AlphaFoldDB" id="A0A1I0NRZ1"/>
<evidence type="ECO:0008006" key="3">
    <source>
        <dbReference type="Google" id="ProtNLM"/>
    </source>
</evidence>
<dbReference type="STRING" id="355548.SAMN04487945_1101"/>
<gene>
    <name evidence="1" type="ORF">SAMN04487945_1101</name>
</gene>
<dbReference type="InterPro" id="IPR016155">
    <property type="entry name" value="Mopterin_synth/thiamin_S_b"/>
</dbReference>
<sequence>MDVEVKLTGTLAARTGTHRARVGVGPNATVADVVDALVEQFGPQVRSGVLVGSRLRTDTVVVRESPDAETLSAGSTVRDGDTVRFKLA</sequence>
<dbReference type="SUPFAM" id="SSF54285">
    <property type="entry name" value="MoaD/ThiS"/>
    <property type="match status" value="1"/>
</dbReference>
<name>A0A1I0NRZ1_9EURY</name>
<accession>A0A1I0NRZ1</accession>
<reference evidence="1 2" key="1">
    <citation type="submission" date="2016-10" db="EMBL/GenBank/DDBJ databases">
        <authorList>
            <person name="de Groot N.N."/>
        </authorList>
    </citation>
    <scope>NUCLEOTIDE SEQUENCE [LARGE SCALE GENOMIC DNA]</scope>
    <source>
        <strain evidence="1 2">CGMCC 1.5337</strain>
    </source>
</reference>
<proteinExistence type="predicted"/>
<dbReference type="OrthoDB" id="269145at2157"/>
<evidence type="ECO:0000313" key="2">
    <source>
        <dbReference type="Proteomes" id="UP000198518"/>
    </source>
</evidence>
<organism evidence="1 2">
    <name type="scientific">Halobacterium jilantaiense</name>
    <dbReference type="NCBI Taxonomy" id="355548"/>
    <lineage>
        <taxon>Archaea</taxon>
        <taxon>Methanobacteriati</taxon>
        <taxon>Methanobacteriota</taxon>
        <taxon>Stenosarchaea group</taxon>
        <taxon>Halobacteria</taxon>
        <taxon>Halobacteriales</taxon>
        <taxon>Halobacteriaceae</taxon>
        <taxon>Halobacterium</taxon>
    </lineage>
</organism>
<dbReference type="Gene3D" id="3.10.20.30">
    <property type="match status" value="1"/>
</dbReference>